<dbReference type="GO" id="GO:0016052">
    <property type="term" value="P:carbohydrate catabolic process"/>
    <property type="evidence" value="ECO:0007669"/>
    <property type="project" value="InterPro"/>
</dbReference>
<gene>
    <name evidence="4" type="ORF">EOJ36_02490</name>
</gene>
<reference evidence="4 5" key="1">
    <citation type="submission" date="2019-01" db="EMBL/GenBank/DDBJ databases">
        <authorList>
            <person name="Chen W.-M."/>
        </authorList>
    </citation>
    <scope>NUCLEOTIDE SEQUENCE [LARGE SCALE GENOMIC DNA]</scope>
    <source>
        <strain evidence="4 5">FSY-15</strain>
    </source>
</reference>
<evidence type="ECO:0000256" key="1">
    <source>
        <dbReference type="SAM" id="SignalP"/>
    </source>
</evidence>
<dbReference type="AlphaFoldDB" id="A0A437PXB4"/>
<dbReference type="Gene3D" id="2.60.40.1190">
    <property type="match status" value="1"/>
</dbReference>
<proteinExistence type="predicted"/>
<evidence type="ECO:0000313" key="4">
    <source>
        <dbReference type="EMBL" id="RVU26883.1"/>
    </source>
</evidence>
<feature type="domain" description="Carbohydrate-binding" evidence="2">
    <location>
        <begin position="45"/>
        <end position="206"/>
    </location>
</feature>
<dbReference type="InterPro" id="IPR045670">
    <property type="entry name" value="DUF5916"/>
</dbReference>
<accession>A0A437PXB4</accession>
<evidence type="ECO:0000313" key="5">
    <source>
        <dbReference type="Proteomes" id="UP000282832"/>
    </source>
</evidence>
<name>A0A437PXB4_9BACT</name>
<sequence>MILKLYFLVGFLALFTNFSFAQAVFIPSEKQQSVEAYPLNKSLKIDGHLDESEWNLAKPVHLNFQVEPFQGNKASFETQVKILSSPQFLYVGVINKDTIGKNKYRAPNLKRDFMFGEQDLFGIAFDAFNDKRNAIVMQSNAYGAQRDLLSFDDLQFDVDWDGLYRVRTHRADTAWIAEFAIPWSTLRYPRVKNNETQNWGINFFRNRRTSNELNVWSPVPRAFSPLRMDYAGQLVNITPPEPSITNIRAIPYILFADVNNNGSEVGYKNVSEFKMGGEVKWAINNNNILDLTFNTDFAQADVDRQVNNISRFSVFFPERRQFFLENASLFSAGLAPIDEVMGGSMNIRPFFSRTIGLDKDVNPVPIIAGGRYVYRSDKNNIGAILMRQGAADGAEFTDFGVARLSHNFGKQNRFGGIITSKLNNLITENTYAADAFVRLSAKMYYAGMVSLTSNTTNSNTGIAQYNQIMYRTNSLGFYWTQTYINDKYTPAMGFVSRNNVLSNSQGAYYQMRKSWYPKWLRSLEPGIYTEIYHSASTMHLLERSVLVTPAWITLSNGGMIGFFTAFQHQNIESDFKPLEVQIAKGQYDYIRNGLMISSDQSKKFSYMLNADIGNYYNGSTRLYLVKTNFAPIPHVNFGLTLNRSEIKDLGILRESKNINLWMIESRLAINPRLQMIGFYQQNALNDLKSLNLRVSWEYKPLSYIYLVLNQVEHMGDDLTLQKQKAFLAKVSYLKQF</sequence>
<keyword evidence="1" id="KW-0732">Signal</keyword>
<dbReference type="InterPro" id="IPR010502">
    <property type="entry name" value="Carb-bd_dom_fam9"/>
</dbReference>
<protein>
    <submittedName>
        <fullName evidence="4">Uncharacterized protein</fullName>
    </submittedName>
</protein>
<feature type="domain" description="DUF5916" evidence="3">
    <location>
        <begin position="267"/>
        <end position="333"/>
    </location>
</feature>
<dbReference type="SUPFAM" id="SSF49344">
    <property type="entry name" value="CBD9-like"/>
    <property type="match status" value="1"/>
</dbReference>
<dbReference type="GO" id="GO:0030246">
    <property type="term" value="F:carbohydrate binding"/>
    <property type="evidence" value="ECO:0007669"/>
    <property type="project" value="InterPro"/>
</dbReference>
<dbReference type="Pfam" id="PF19313">
    <property type="entry name" value="DUF5916"/>
    <property type="match status" value="1"/>
</dbReference>
<dbReference type="OrthoDB" id="9786766at2"/>
<feature type="chain" id="PRO_5019139034" evidence="1">
    <location>
        <begin position="22"/>
        <end position="736"/>
    </location>
</feature>
<dbReference type="GO" id="GO:0004553">
    <property type="term" value="F:hydrolase activity, hydrolyzing O-glycosyl compounds"/>
    <property type="evidence" value="ECO:0007669"/>
    <property type="project" value="InterPro"/>
</dbReference>
<evidence type="ECO:0000259" key="2">
    <source>
        <dbReference type="Pfam" id="PF06452"/>
    </source>
</evidence>
<evidence type="ECO:0000259" key="3">
    <source>
        <dbReference type="Pfam" id="PF19313"/>
    </source>
</evidence>
<keyword evidence="5" id="KW-1185">Reference proteome</keyword>
<dbReference type="Proteomes" id="UP000282832">
    <property type="component" value="Unassembled WGS sequence"/>
</dbReference>
<organism evidence="4 5">
    <name type="scientific">Sandaracinomonas limnophila</name>
    <dbReference type="NCBI Taxonomy" id="1862386"/>
    <lineage>
        <taxon>Bacteria</taxon>
        <taxon>Pseudomonadati</taxon>
        <taxon>Bacteroidota</taxon>
        <taxon>Cytophagia</taxon>
        <taxon>Cytophagales</taxon>
        <taxon>Flectobacillaceae</taxon>
        <taxon>Sandaracinomonas</taxon>
    </lineage>
</organism>
<dbReference type="CDD" id="cd09618">
    <property type="entry name" value="CBM9_like_2"/>
    <property type="match status" value="1"/>
</dbReference>
<comment type="caution">
    <text evidence="4">The sequence shown here is derived from an EMBL/GenBank/DDBJ whole genome shotgun (WGS) entry which is preliminary data.</text>
</comment>
<dbReference type="Pfam" id="PF06452">
    <property type="entry name" value="CBM9_1"/>
    <property type="match status" value="1"/>
</dbReference>
<feature type="signal peptide" evidence="1">
    <location>
        <begin position="1"/>
        <end position="21"/>
    </location>
</feature>
<dbReference type="EMBL" id="SACY01000001">
    <property type="protein sequence ID" value="RVU26883.1"/>
    <property type="molecule type" value="Genomic_DNA"/>
</dbReference>